<dbReference type="InterPro" id="IPR050738">
    <property type="entry name" value="Sulfatase"/>
</dbReference>
<dbReference type="GO" id="GO:0046872">
    <property type="term" value="F:metal ion binding"/>
    <property type="evidence" value="ECO:0007669"/>
    <property type="project" value="UniProtKB-KW"/>
</dbReference>
<comment type="similarity">
    <text evidence="2">Belongs to the sulfatase family.</text>
</comment>
<keyword evidence="6" id="KW-0106">Calcium</keyword>
<evidence type="ECO:0000313" key="9">
    <source>
        <dbReference type="EMBL" id="RED98367.1"/>
    </source>
</evidence>
<dbReference type="InterPro" id="IPR017850">
    <property type="entry name" value="Alkaline_phosphatase_core_sf"/>
</dbReference>
<accession>A0A3D9L566</accession>
<proteinExistence type="inferred from homology"/>
<dbReference type="Gene3D" id="3.30.1120.10">
    <property type="match status" value="1"/>
</dbReference>
<dbReference type="NCBIfam" id="TIGR04183">
    <property type="entry name" value="Por_Secre_tail"/>
    <property type="match status" value="1"/>
</dbReference>
<keyword evidence="10" id="KW-1185">Reference proteome</keyword>
<evidence type="ECO:0000256" key="6">
    <source>
        <dbReference type="ARBA" id="ARBA00022837"/>
    </source>
</evidence>
<feature type="domain" description="Secretion system C-terminal sorting" evidence="8">
    <location>
        <begin position="794"/>
        <end position="861"/>
    </location>
</feature>
<evidence type="ECO:0000256" key="4">
    <source>
        <dbReference type="ARBA" id="ARBA00022729"/>
    </source>
</evidence>
<keyword evidence="3" id="KW-0479">Metal-binding</keyword>
<keyword evidence="5" id="KW-0378">Hydrolase</keyword>
<dbReference type="PANTHER" id="PTHR42693">
    <property type="entry name" value="ARYLSULFATASE FAMILY MEMBER"/>
    <property type="match status" value="1"/>
</dbReference>
<dbReference type="CDD" id="cd16144">
    <property type="entry name" value="ARS_like"/>
    <property type="match status" value="1"/>
</dbReference>
<evidence type="ECO:0000256" key="2">
    <source>
        <dbReference type="ARBA" id="ARBA00008779"/>
    </source>
</evidence>
<dbReference type="PROSITE" id="PS00523">
    <property type="entry name" value="SULFATASE_1"/>
    <property type="match status" value="1"/>
</dbReference>
<dbReference type="Pfam" id="PF00884">
    <property type="entry name" value="Sulfatase"/>
    <property type="match status" value="1"/>
</dbReference>
<evidence type="ECO:0000256" key="5">
    <source>
        <dbReference type="ARBA" id="ARBA00022801"/>
    </source>
</evidence>
<dbReference type="AlphaFoldDB" id="A0A3D9L566"/>
<evidence type="ECO:0000256" key="1">
    <source>
        <dbReference type="ARBA" id="ARBA00001913"/>
    </source>
</evidence>
<dbReference type="InterPro" id="IPR026444">
    <property type="entry name" value="Secre_tail"/>
</dbReference>
<sequence>MRVRRGLVLVLFFMNLVASSQEERKNVIFILADDLGWRDLSSYGSDFYQTPNIDALAASGVKFTDAYSANPLCSPTRASILTGQTSGRLRFTSASGHIEQEILDPVATSTASPEKKNGTVQSRSRLPLEYITFAEVLKGSGYRTAFMGKWHLGKAPYIPENQGFDVVVGGREHSGPPGPNNYFGPWNLSTLPMVPQGTHIAEALTDEAIDFIDETTDPFLLCLWYYDVHAPFQAKDDVKQKYEAKLNKNHIQRSPTMAAMIEVMDENIGRLLDHLEDRNLDENTIVIFTSDNGGHMYNLVDNTNPTNNAPLRSGKGNNYEGGVRVPMIVRAPGISKPGTVSEVVTQSVDHYPTMLDLLDIDFPNQVTDGESYVNALKGQYYERSPIFSVYTHDVPAVANRYNTSVRKGDWKLLKFYHDGPNREHRYELYNLADDIGETTNLSEQMVEKTQELAALIETYEEDIDMLKPQPNDNFVGNSEAAWFSTWDTELSLTDDNTLKLVSEGNTPYVETNHVPNYKGGSLKMAFDMRSSSNGNGRFLWKTSASNTFDSFVSFTGKHDGNWQSVTVDFTLGNTETLRGLRIQSSSGEGEIELRNIRLLSQSEEELRTWELDSKGVIAGLSENNAPAICTPQLEWDFERDASCWNLEKHLSGEVEDGALVASVLGIDPILTLRGGLNVPSLYYSEMRIRMKNASSASNGAIYFRTSENPSFVGNFVLFTLTANDDQFQDFIVDMSEHANWGGTVEGIRIDPQQPGASHGSVEISYIGFVRNDVAEPEDPVLTNAEVSGSNSFSIFPNPTSSGKVDIQLGSAKYKNSMLVFMSLDGKTLLIEKNNSQSVNNIRTDVSSFDPGVYLVQLVCDGKIVSSLRLIKR</sequence>
<reference evidence="9 10" key="1">
    <citation type="submission" date="2018-07" db="EMBL/GenBank/DDBJ databases">
        <title>Genomic Encyclopedia of Type Strains, Phase IV (KMG-IV): sequencing the most valuable type-strain genomes for metagenomic binning, comparative biology and taxonomic classification.</title>
        <authorList>
            <person name="Goeker M."/>
        </authorList>
    </citation>
    <scope>NUCLEOTIDE SEQUENCE [LARGE SCALE GENOMIC DNA]</scope>
    <source>
        <strain evidence="9 10">DSM 4134</strain>
    </source>
</reference>
<gene>
    <name evidence="9" type="ORF">C7460_11037</name>
</gene>
<keyword evidence="4" id="KW-0732">Signal</keyword>
<dbReference type="InterPro" id="IPR000917">
    <property type="entry name" value="Sulfatase_N"/>
</dbReference>
<comment type="cofactor">
    <cofactor evidence="1">
        <name>Ca(2+)</name>
        <dbReference type="ChEBI" id="CHEBI:29108"/>
    </cofactor>
</comment>
<evidence type="ECO:0000313" key="10">
    <source>
        <dbReference type="Proteomes" id="UP000256779"/>
    </source>
</evidence>
<feature type="domain" description="Sulfatase N-terminal" evidence="7">
    <location>
        <begin position="25"/>
        <end position="360"/>
    </location>
</feature>
<dbReference type="PANTHER" id="PTHR42693:SF42">
    <property type="entry name" value="ARYLSULFATASE G"/>
    <property type="match status" value="1"/>
</dbReference>
<name>A0A3D9L566_MARFU</name>
<dbReference type="GO" id="GO:0004065">
    <property type="term" value="F:arylsulfatase activity"/>
    <property type="evidence" value="ECO:0007669"/>
    <property type="project" value="TreeGrafter"/>
</dbReference>
<protein>
    <submittedName>
        <fullName evidence="9">Putative secreted protein (Por secretion system target)</fullName>
    </submittedName>
</protein>
<dbReference type="Pfam" id="PF18962">
    <property type="entry name" value="Por_Secre_tail"/>
    <property type="match status" value="1"/>
</dbReference>
<organism evidence="9 10">
    <name type="scientific">Marinoscillum furvescens DSM 4134</name>
    <dbReference type="NCBI Taxonomy" id="1122208"/>
    <lineage>
        <taxon>Bacteria</taxon>
        <taxon>Pseudomonadati</taxon>
        <taxon>Bacteroidota</taxon>
        <taxon>Cytophagia</taxon>
        <taxon>Cytophagales</taxon>
        <taxon>Reichenbachiellaceae</taxon>
        <taxon>Marinoscillum</taxon>
    </lineage>
</organism>
<dbReference type="Gene3D" id="2.60.120.260">
    <property type="entry name" value="Galactose-binding domain-like"/>
    <property type="match status" value="1"/>
</dbReference>
<evidence type="ECO:0000259" key="7">
    <source>
        <dbReference type="Pfam" id="PF00884"/>
    </source>
</evidence>
<evidence type="ECO:0000256" key="3">
    <source>
        <dbReference type="ARBA" id="ARBA00022723"/>
    </source>
</evidence>
<dbReference type="InterPro" id="IPR024607">
    <property type="entry name" value="Sulfatase_CS"/>
</dbReference>
<dbReference type="Gene3D" id="3.40.720.10">
    <property type="entry name" value="Alkaline Phosphatase, subunit A"/>
    <property type="match status" value="1"/>
</dbReference>
<dbReference type="SUPFAM" id="SSF53649">
    <property type="entry name" value="Alkaline phosphatase-like"/>
    <property type="match status" value="1"/>
</dbReference>
<comment type="caution">
    <text evidence="9">The sequence shown here is derived from an EMBL/GenBank/DDBJ whole genome shotgun (WGS) entry which is preliminary data.</text>
</comment>
<dbReference type="EMBL" id="QREG01000010">
    <property type="protein sequence ID" value="RED98367.1"/>
    <property type="molecule type" value="Genomic_DNA"/>
</dbReference>
<dbReference type="Proteomes" id="UP000256779">
    <property type="component" value="Unassembled WGS sequence"/>
</dbReference>
<evidence type="ECO:0000259" key="8">
    <source>
        <dbReference type="Pfam" id="PF18962"/>
    </source>
</evidence>